<dbReference type="Pfam" id="PF12698">
    <property type="entry name" value="ABC2_membrane_3"/>
    <property type="match status" value="1"/>
</dbReference>
<keyword evidence="6 8" id="KW-1133">Transmembrane helix</keyword>
<comment type="subcellular location">
    <subcellularLocation>
        <location evidence="1">Cell membrane</location>
        <topology evidence="1">Multi-pass membrane protein</topology>
    </subcellularLocation>
</comment>
<protein>
    <submittedName>
        <fullName evidence="10">ABC transporter permease</fullName>
    </submittedName>
</protein>
<dbReference type="GO" id="GO:0005886">
    <property type="term" value="C:plasma membrane"/>
    <property type="evidence" value="ECO:0007669"/>
    <property type="project" value="UniProtKB-SubCell"/>
</dbReference>
<sequence>MIYGLFRFELKKNLKDKGLLFWMLILPILFIVLFGYIFSNQTTDVTFDIPYMDEDQSEMSEQFISALGSSDAFELQAQESPDDAIEKLENGDINAFVHIPSGFEDQIMGGEENPVYFHYNPMYEENVAPIRSLIENVSYSFQEEGMRATLNDAGLEADTILAPAIEIVAEEQVASAEFDTITHIIPGYTVMFTFFIMISMVMSFVKDMQNGMVARLASTPLTKYQYLLGKWIPYILIVLAQIIALLLFGYVVYGVELGNIAALFLISLALAVITTGWGLALSLITKNENMGLAITQIIALGGAMIGGLWMPTEFLPEFVQTMGLFLPQYWAQQGFLEVMMYGGGIMDILMYVVILLGYALLGLVVAISSYRRFLAAARG</sequence>
<evidence type="ECO:0000256" key="8">
    <source>
        <dbReference type="SAM" id="Phobius"/>
    </source>
</evidence>
<proteinExistence type="inferred from homology"/>
<keyword evidence="3" id="KW-0813">Transport</keyword>
<feature type="transmembrane region" description="Helical" evidence="8">
    <location>
        <begin position="348"/>
        <end position="370"/>
    </location>
</feature>
<dbReference type="InterPro" id="IPR047817">
    <property type="entry name" value="ABC2_TM_bact-type"/>
</dbReference>
<organism evidence="10 11">
    <name type="scientific">Salicibibacter kimchii</name>
    <dbReference type="NCBI Taxonomy" id="2099786"/>
    <lineage>
        <taxon>Bacteria</taxon>
        <taxon>Bacillati</taxon>
        <taxon>Bacillota</taxon>
        <taxon>Bacilli</taxon>
        <taxon>Bacillales</taxon>
        <taxon>Bacillaceae</taxon>
        <taxon>Salicibibacter</taxon>
    </lineage>
</organism>
<accession>A0A345C1R9</accession>
<evidence type="ECO:0000256" key="6">
    <source>
        <dbReference type="ARBA" id="ARBA00022989"/>
    </source>
</evidence>
<keyword evidence="11" id="KW-1185">Reference proteome</keyword>
<gene>
    <name evidence="10" type="ORF">DT065_14860</name>
</gene>
<evidence type="ECO:0000256" key="1">
    <source>
        <dbReference type="ARBA" id="ARBA00004651"/>
    </source>
</evidence>
<dbReference type="PROSITE" id="PS51012">
    <property type="entry name" value="ABC_TM2"/>
    <property type="match status" value="1"/>
</dbReference>
<feature type="transmembrane region" description="Helical" evidence="8">
    <location>
        <begin position="259"/>
        <end position="284"/>
    </location>
</feature>
<dbReference type="OrthoDB" id="266913at2"/>
<keyword evidence="7 8" id="KW-0472">Membrane</keyword>
<evidence type="ECO:0000256" key="2">
    <source>
        <dbReference type="ARBA" id="ARBA00007783"/>
    </source>
</evidence>
<dbReference type="InterPro" id="IPR013525">
    <property type="entry name" value="ABC2_TM"/>
</dbReference>
<feature type="transmembrane region" description="Helical" evidence="8">
    <location>
        <begin position="231"/>
        <end position="253"/>
    </location>
</feature>
<evidence type="ECO:0000313" key="10">
    <source>
        <dbReference type="EMBL" id="AXF57150.1"/>
    </source>
</evidence>
<dbReference type="PANTHER" id="PTHR30294:SF38">
    <property type="entry name" value="TRANSPORT PERMEASE PROTEIN"/>
    <property type="match status" value="1"/>
</dbReference>
<feature type="domain" description="ABC transmembrane type-2" evidence="9">
    <location>
        <begin position="150"/>
        <end position="373"/>
    </location>
</feature>
<evidence type="ECO:0000256" key="3">
    <source>
        <dbReference type="ARBA" id="ARBA00022448"/>
    </source>
</evidence>
<evidence type="ECO:0000256" key="5">
    <source>
        <dbReference type="ARBA" id="ARBA00022692"/>
    </source>
</evidence>
<keyword evidence="5 8" id="KW-0812">Transmembrane</keyword>
<dbReference type="AlphaFoldDB" id="A0A345C1R9"/>
<dbReference type="PANTHER" id="PTHR30294">
    <property type="entry name" value="MEMBRANE COMPONENT OF ABC TRANSPORTER YHHJ-RELATED"/>
    <property type="match status" value="1"/>
</dbReference>
<reference evidence="10 11" key="1">
    <citation type="journal article" date="2018" name="J. Microbiol.">
        <title>Salicibibacter kimchii gen. nov., sp. nov., a moderately halophilic and alkalitolerant bacterium in the family Bacillaceae, isolated from kimchi.</title>
        <authorList>
            <person name="Jang J.Y."/>
            <person name="Oh Y.J."/>
            <person name="Lim S.K."/>
            <person name="Park H.K."/>
            <person name="Lee C."/>
            <person name="Kim J.Y."/>
            <person name="Lee M.A."/>
            <person name="Choi H.J."/>
        </authorList>
    </citation>
    <scope>NUCLEOTIDE SEQUENCE [LARGE SCALE GENOMIC DNA]</scope>
    <source>
        <strain evidence="10 11">NKC1-1</strain>
    </source>
</reference>
<evidence type="ECO:0000256" key="7">
    <source>
        <dbReference type="ARBA" id="ARBA00023136"/>
    </source>
</evidence>
<feature type="transmembrane region" description="Helical" evidence="8">
    <location>
        <begin position="185"/>
        <end position="205"/>
    </location>
</feature>
<dbReference type="EMBL" id="CP031092">
    <property type="protein sequence ID" value="AXF57150.1"/>
    <property type="molecule type" value="Genomic_DNA"/>
</dbReference>
<dbReference type="RefSeq" id="WP_114374707.1">
    <property type="nucleotide sequence ID" value="NZ_CP031092.1"/>
</dbReference>
<name>A0A345C1R9_9BACI</name>
<evidence type="ECO:0000259" key="9">
    <source>
        <dbReference type="PROSITE" id="PS51012"/>
    </source>
</evidence>
<comment type="similarity">
    <text evidence="2">Belongs to the ABC-2 integral membrane protein family.</text>
</comment>
<dbReference type="InterPro" id="IPR051449">
    <property type="entry name" value="ABC-2_transporter_component"/>
</dbReference>
<dbReference type="Proteomes" id="UP000252100">
    <property type="component" value="Chromosome"/>
</dbReference>
<dbReference type="KEGG" id="rue:DT065_14860"/>
<feature type="transmembrane region" description="Helical" evidence="8">
    <location>
        <begin position="20"/>
        <end position="38"/>
    </location>
</feature>
<keyword evidence="4" id="KW-1003">Cell membrane</keyword>
<evidence type="ECO:0000256" key="4">
    <source>
        <dbReference type="ARBA" id="ARBA00022475"/>
    </source>
</evidence>
<evidence type="ECO:0000313" key="11">
    <source>
        <dbReference type="Proteomes" id="UP000252100"/>
    </source>
</evidence>
<dbReference type="GO" id="GO:0140359">
    <property type="term" value="F:ABC-type transporter activity"/>
    <property type="evidence" value="ECO:0007669"/>
    <property type="project" value="InterPro"/>
</dbReference>
<dbReference type="Gene3D" id="3.40.1710.10">
    <property type="entry name" value="abc type-2 transporter like domain"/>
    <property type="match status" value="1"/>
</dbReference>
<feature type="transmembrane region" description="Helical" evidence="8">
    <location>
        <begin position="291"/>
        <end position="310"/>
    </location>
</feature>